<dbReference type="RefSeq" id="WP_378387267.1">
    <property type="nucleotide sequence ID" value="NZ_JBHLWM010000004.1"/>
</dbReference>
<keyword evidence="2" id="KW-1185">Reference proteome</keyword>
<dbReference type="Proteomes" id="UP001589775">
    <property type="component" value="Unassembled WGS sequence"/>
</dbReference>
<sequence>MRALALTAMAIGALGATQLITAKPAAAQIEYPYCKQGALQGYPGNCNFVSFEACRFSSQGTGGNCVANPRYGAWAGGHGAYGGAYGAYGYAPAYDGGDY</sequence>
<name>A0ABV6ES09_9BRAD</name>
<evidence type="ECO:0000313" key="2">
    <source>
        <dbReference type="Proteomes" id="UP001589775"/>
    </source>
</evidence>
<reference evidence="1 2" key="1">
    <citation type="submission" date="2024-09" db="EMBL/GenBank/DDBJ databases">
        <authorList>
            <person name="Sun Q."/>
            <person name="Mori K."/>
        </authorList>
    </citation>
    <scope>NUCLEOTIDE SEQUENCE [LARGE SCALE GENOMIC DNA]</scope>
    <source>
        <strain evidence="1 2">KCTC 23279</strain>
    </source>
</reference>
<comment type="caution">
    <text evidence="1">The sequence shown here is derived from an EMBL/GenBank/DDBJ whole genome shotgun (WGS) entry which is preliminary data.</text>
</comment>
<dbReference type="EMBL" id="JBHLWM010000004">
    <property type="protein sequence ID" value="MFC0240885.1"/>
    <property type="molecule type" value="Genomic_DNA"/>
</dbReference>
<evidence type="ECO:0000313" key="1">
    <source>
        <dbReference type="EMBL" id="MFC0240885.1"/>
    </source>
</evidence>
<dbReference type="Pfam" id="PF12071">
    <property type="entry name" value="DUF3551"/>
    <property type="match status" value="1"/>
</dbReference>
<protein>
    <submittedName>
        <fullName evidence="1">DUF3551 domain-containing protein</fullName>
    </submittedName>
</protein>
<proteinExistence type="predicted"/>
<accession>A0ABV6ES09</accession>
<organism evidence="1 2">
    <name type="scientific">Rhodopseudomonas telluris</name>
    <dbReference type="NCBI Taxonomy" id="644215"/>
    <lineage>
        <taxon>Bacteria</taxon>
        <taxon>Pseudomonadati</taxon>
        <taxon>Pseudomonadota</taxon>
        <taxon>Alphaproteobacteria</taxon>
        <taxon>Hyphomicrobiales</taxon>
        <taxon>Nitrobacteraceae</taxon>
        <taxon>Rhodopseudomonas</taxon>
    </lineage>
</organism>
<dbReference type="InterPro" id="IPR021937">
    <property type="entry name" value="DUF3551"/>
</dbReference>
<gene>
    <name evidence="1" type="ORF">ACFFJ6_10430</name>
</gene>